<reference evidence="13 14" key="1">
    <citation type="submission" date="2020-08" db="EMBL/GenBank/DDBJ databases">
        <title>Genomic Encyclopedia of Type Strains, Phase IV (KMG-IV): sequencing the most valuable type-strain genomes for metagenomic binning, comparative biology and taxonomic classification.</title>
        <authorList>
            <person name="Goeker M."/>
        </authorList>
    </citation>
    <scope>NUCLEOTIDE SEQUENCE [LARGE SCALE GENOMIC DNA]</scope>
    <source>
        <strain evidence="13 14">DSM 13481</strain>
    </source>
</reference>
<keyword evidence="8" id="KW-0143">Chaperone</keyword>
<dbReference type="InterPro" id="IPR037041">
    <property type="entry name" value="Trigger_fac_C_sf"/>
</dbReference>
<dbReference type="InterPro" id="IPR008881">
    <property type="entry name" value="Trigger_fac_ribosome-bd_bac"/>
</dbReference>
<evidence type="ECO:0000256" key="7">
    <source>
        <dbReference type="ARBA" id="ARBA00023110"/>
    </source>
</evidence>
<dbReference type="InterPro" id="IPR008880">
    <property type="entry name" value="Trigger_fac_C"/>
</dbReference>
<dbReference type="Proteomes" id="UP000555828">
    <property type="component" value="Unassembled WGS sequence"/>
</dbReference>
<dbReference type="RefSeq" id="WP_184618907.1">
    <property type="nucleotide sequence ID" value="NZ_JACHEX010000001.1"/>
</dbReference>
<sequence>MEIKELGVDKNIVTKEFIFDSAEIQRAEKRTLNELNRKYTIEGFRKGKVPLSVFKARFGKDFYDYFVFEQLVEEIYKSFEEESNLLLIPEIAEKEINSESAKIVVNFHKKPVAKVDFEKIKVKVANKDQVLENYLDLRLKTLREENAVLEPKEGPAEFDDLVRVKTYVTNKETGKVLVDGNEDEYVLYKDDERPTIQNLVGHKKGDVVEFDREFQKDEEEKIVYHYKIEILDVYKRILPELTDEFVKNNLTEMHLETLDELKNKILEEGTKIYDDEIKHSIREQILAQLPEATELFISEKTIDYAVRLIVNNMKEEGKYEEYVKKYDNEEKAKEAIREYYVSELKKEAAIEKIAKEYDIERKATDEELEKYAEILAPYWGISVERAKVLVKERAEVRNEVENMIFVDKVLDKISENVEKEIVDINKEGGEDEGNN</sequence>
<comment type="similarity">
    <text evidence="3">Belongs to the FKBP-type PPIase family. Tig subfamily.</text>
</comment>
<evidence type="ECO:0000256" key="4">
    <source>
        <dbReference type="ARBA" id="ARBA00013194"/>
    </source>
</evidence>
<dbReference type="InterPro" id="IPR005215">
    <property type="entry name" value="Trig_fac"/>
</dbReference>
<evidence type="ECO:0000256" key="1">
    <source>
        <dbReference type="ARBA" id="ARBA00000971"/>
    </source>
</evidence>
<comment type="subcellular location">
    <subcellularLocation>
        <location evidence="2">Cytoplasm</location>
    </subcellularLocation>
</comment>
<dbReference type="InterPro" id="IPR027304">
    <property type="entry name" value="Trigger_fact/SurA_dom_sf"/>
</dbReference>
<dbReference type="Gene3D" id="3.30.70.1050">
    <property type="entry name" value="Trigger factor ribosome-binding domain"/>
    <property type="match status" value="1"/>
</dbReference>
<evidence type="ECO:0000256" key="2">
    <source>
        <dbReference type="ARBA" id="ARBA00004496"/>
    </source>
</evidence>
<dbReference type="GO" id="GO:0003677">
    <property type="term" value="F:DNA binding"/>
    <property type="evidence" value="ECO:0007669"/>
    <property type="project" value="InterPro"/>
</dbReference>
<accession>A0A841GF00</accession>
<dbReference type="GO" id="GO:0003755">
    <property type="term" value="F:peptidyl-prolyl cis-trans isomerase activity"/>
    <property type="evidence" value="ECO:0007669"/>
    <property type="project" value="UniProtKB-KW"/>
</dbReference>
<gene>
    <name evidence="13" type="ORF">HNP65_000628</name>
</gene>
<dbReference type="Gene3D" id="1.10.3120.10">
    <property type="entry name" value="Trigger factor, C-terminal domain"/>
    <property type="match status" value="1"/>
</dbReference>
<evidence type="ECO:0000256" key="8">
    <source>
        <dbReference type="ARBA" id="ARBA00023186"/>
    </source>
</evidence>
<evidence type="ECO:0000256" key="6">
    <source>
        <dbReference type="ARBA" id="ARBA00022490"/>
    </source>
</evidence>
<dbReference type="SUPFAM" id="SSF109998">
    <property type="entry name" value="Triger factor/SurA peptide-binding domain-like"/>
    <property type="match status" value="1"/>
</dbReference>
<dbReference type="InterPro" id="IPR036953">
    <property type="entry name" value="GreA/GreB_C_sf"/>
</dbReference>
<dbReference type="GO" id="GO:0015031">
    <property type="term" value="P:protein transport"/>
    <property type="evidence" value="ECO:0007669"/>
    <property type="project" value="InterPro"/>
</dbReference>
<keyword evidence="14" id="KW-1185">Reference proteome</keyword>
<name>A0A841GF00_9BACT</name>
<keyword evidence="9" id="KW-0413">Isomerase</keyword>
<dbReference type="InterPro" id="IPR036611">
    <property type="entry name" value="Trigger_fac_ribosome-bd_sf"/>
</dbReference>
<evidence type="ECO:0000313" key="13">
    <source>
        <dbReference type="EMBL" id="MBB6062206.1"/>
    </source>
</evidence>
<dbReference type="Pfam" id="PF05697">
    <property type="entry name" value="Trigger_N"/>
    <property type="match status" value="1"/>
</dbReference>
<evidence type="ECO:0000313" key="14">
    <source>
        <dbReference type="Proteomes" id="UP000555828"/>
    </source>
</evidence>
<dbReference type="PIRSF" id="PIRSF003095">
    <property type="entry name" value="Trigger_factor"/>
    <property type="match status" value="1"/>
</dbReference>
<keyword evidence="7" id="KW-0697">Rotamase</keyword>
<evidence type="ECO:0000259" key="12">
    <source>
        <dbReference type="Pfam" id="PF05698"/>
    </source>
</evidence>
<dbReference type="SUPFAM" id="SSF54534">
    <property type="entry name" value="FKBP-like"/>
    <property type="match status" value="1"/>
</dbReference>
<comment type="caution">
    <text evidence="13">The sequence shown here is derived from an EMBL/GenBank/DDBJ whole genome shotgun (WGS) entry which is preliminary data.</text>
</comment>
<dbReference type="Gene3D" id="3.10.50.30">
    <property type="entry name" value="Transcription elongation factor, GreA/GreB, C-terminal domain"/>
    <property type="match status" value="1"/>
</dbReference>
<dbReference type="AlphaFoldDB" id="A0A841GF00"/>
<dbReference type="Pfam" id="PF05698">
    <property type="entry name" value="Trigger_C"/>
    <property type="match status" value="1"/>
</dbReference>
<proteinExistence type="inferred from homology"/>
<dbReference type="EMBL" id="JACHEX010000001">
    <property type="protein sequence ID" value="MBB6062206.1"/>
    <property type="molecule type" value="Genomic_DNA"/>
</dbReference>
<evidence type="ECO:0000256" key="3">
    <source>
        <dbReference type="ARBA" id="ARBA00005464"/>
    </source>
</evidence>
<dbReference type="SUPFAM" id="SSF102735">
    <property type="entry name" value="Trigger factor ribosome-binding domain"/>
    <property type="match status" value="1"/>
</dbReference>
<organism evidence="13 14">
    <name type="scientific">Thermosipho japonicus</name>
    <dbReference type="NCBI Taxonomy" id="90323"/>
    <lineage>
        <taxon>Bacteria</taxon>
        <taxon>Thermotogati</taxon>
        <taxon>Thermotogota</taxon>
        <taxon>Thermotogae</taxon>
        <taxon>Thermotogales</taxon>
        <taxon>Fervidobacteriaceae</taxon>
        <taxon>Thermosipho</taxon>
    </lineage>
</organism>
<feature type="domain" description="Trigger factor C-terminal" evidence="12">
    <location>
        <begin position="257"/>
        <end position="414"/>
    </location>
</feature>
<keyword evidence="6" id="KW-0963">Cytoplasm</keyword>
<dbReference type="GO" id="GO:0006457">
    <property type="term" value="P:protein folding"/>
    <property type="evidence" value="ECO:0007669"/>
    <property type="project" value="InterPro"/>
</dbReference>
<dbReference type="GO" id="GO:0032784">
    <property type="term" value="P:regulation of DNA-templated transcription elongation"/>
    <property type="evidence" value="ECO:0007669"/>
    <property type="project" value="InterPro"/>
</dbReference>
<evidence type="ECO:0000256" key="10">
    <source>
        <dbReference type="ARBA" id="ARBA00029986"/>
    </source>
</evidence>
<protein>
    <recommendedName>
        <fullName evidence="5">Trigger factor</fullName>
        <ecNumber evidence="4">5.2.1.8</ecNumber>
    </recommendedName>
    <alternativeName>
        <fullName evidence="10">PPIase</fullName>
    </alternativeName>
</protein>
<evidence type="ECO:0000256" key="5">
    <source>
        <dbReference type="ARBA" id="ARBA00016902"/>
    </source>
</evidence>
<dbReference type="EC" id="5.2.1.8" evidence="4"/>
<comment type="catalytic activity">
    <reaction evidence="1">
        <text>[protein]-peptidylproline (omega=180) = [protein]-peptidylproline (omega=0)</text>
        <dbReference type="Rhea" id="RHEA:16237"/>
        <dbReference type="Rhea" id="RHEA-COMP:10747"/>
        <dbReference type="Rhea" id="RHEA-COMP:10748"/>
        <dbReference type="ChEBI" id="CHEBI:83833"/>
        <dbReference type="ChEBI" id="CHEBI:83834"/>
        <dbReference type="EC" id="5.2.1.8"/>
    </reaction>
</comment>
<dbReference type="GO" id="GO:0005737">
    <property type="term" value="C:cytoplasm"/>
    <property type="evidence" value="ECO:0007669"/>
    <property type="project" value="UniProtKB-SubCell"/>
</dbReference>
<feature type="domain" description="Trigger factor ribosome-binding bacterial" evidence="11">
    <location>
        <begin position="1"/>
        <end position="141"/>
    </location>
</feature>
<evidence type="ECO:0000256" key="9">
    <source>
        <dbReference type="ARBA" id="ARBA00023235"/>
    </source>
</evidence>
<evidence type="ECO:0000259" key="11">
    <source>
        <dbReference type="Pfam" id="PF05697"/>
    </source>
</evidence>